<evidence type="ECO:0000256" key="2">
    <source>
        <dbReference type="SAM" id="MobiDB-lite"/>
    </source>
</evidence>
<evidence type="ECO:0008006" key="5">
    <source>
        <dbReference type="Google" id="ProtNLM"/>
    </source>
</evidence>
<protein>
    <recommendedName>
        <fullName evidence="5">Aminoglycoside phosphotransferase domain-containing protein</fullName>
    </recommendedName>
</protein>
<feature type="coiled-coil region" evidence="1">
    <location>
        <begin position="7"/>
        <end position="55"/>
    </location>
</feature>
<evidence type="ECO:0000256" key="1">
    <source>
        <dbReference type="SAM" id="Coils"/>
    </source>
</evidence>
<dbReference type="Pfam" id="PF06293">
    <property type="entry name" value="Kdo"/>
    <property type="match status" value="1"/>
</dbReference>
<dbReference type="PANTHER" id="PTHR37171:SF1">
    <property type="entry name" value="SERINE_THREONINE-PROTEIN KINASE YRZF-RELATED"/>
    <property type="match status" value="1"/>
</dbReference>
<dbReference type="VEuPathDB" id="FungiDB:C8Q69DRAFT_432037"/>
<evidence type="ECO:0000313" key="3">
    <source>
        <dbReference type="EMBL" id="RWQ95381.1"/>
    </source>
</evidence>
<name>A0A443HU80_BYSSP</name>
<feature type="region of interest" description="Disordered" evidence="2">
    <location>
        <begin position="692"/>
        <end position="733"/>
    </location>
</feature>
<organism evidence="3 4">
    <name type="scientific">Byssochlamys spectabilis</name>
    <name type="common">Paecilomyces variotii</name>
    <dbReference type="NCBI Taxonomy" id="264951"/>
    <lineage>
        <taxon>Eukaryota</taxon>
        <taxon>Fungi</taxon>
        <taxon>Dikarya</taxon>
        <taxon>Ascomycota</taxon>
        <taxon>Pezizomycotina</taxon>
        <taxon>Eurotiomycetes</taxon>
        <taxon>Eurotiomycetidae</taxon>
        <taxon>Eurotiales</taxon>
        <taxon>Thermoascaceae</taxon>
        <taxon>Paecilomyces</taxon>
    </lineage>
</organism>
<dbReference type="RefSeq" id="XP_028485026.1">
    <property type="nucleotide sequence ID" value="XM_028628498.1"/>
</dbReference>
<comment type="caution">
    <text evidence="3">The sequence shown here is derived from an EMBL/GenBank/DDBJ whole genome shotgun (WGS) entry which is preliminary data.</text>
</comment>
<dbReference type="Proteomes" id="UP000283841">
    <property type="component" value="Unassembled WGS sequence"/>
</dbReference>
<dbReference type="AlphaFoldDB" id="A0A443HU80"/>
<accession>A0A443HU80</accession>
<dbReference type="STRING" id="264951.A0A443HU80"/>
<dbReference type="GeneID" id="39597775"/>
<dbReference type="EMBL" id="RCNU01000005">
    <property type="protein sequence ID" value="RWQ95381.1"/>
    <property type="molecule type" value="Genomic_DNA"/>
</dbReference>
<dbReference type="SUPFAM" id="SSF56112">
    <property type="entry name" value="Protein kinase-like (PK-like)"/>
    <property type="match status" value="1"/>
</dbReference>
<dbReference type="Gene3D" id="1.10.510.10">
    <property type="entry name" value="Transferase(Phosphotransferase) domain 1"/>
    <property type="match status" value="1"/>
</dbReference>
<sequence length="733" mass="84750">MDKSPDYKALYQQAERARVEAERARAEAERERAEAEKKQSVIEQVKNQIEAERNLLQSERQPTTFLEFIETCHVHISQPLRVETNKARSTGGSLTSPKGRLCPSYLRPWKNFHWEQTKIYETAIQLLQSSSNPCLFSSKYSIHDLGRRLCRRPLASEEDLQGYQRYGVEDQVREIIDALQSVSDIFSPGEGIEFDNYVNAFDKETNSVDDQARKRSIPDQFCVFRKGANRTLLFSMEYKAGHKLTDRYLRAGLRQMEFWKEVVQRVTIPSEGEEKLLYHAELLTGSAIVHAYDDMINRGTSFGCLITGNCQVFLHVPEDQPDTVEYYLAEPNLDVQAMRDQGDDEWMYTPVTAVGRLFTMCLMSIQSPMRNQHWRNQVIPQLHVWEVDFEYILSQLSDEEVHSSPAGSEYLPSSPLATSSRKRRKRTSCRPVEKGDCPPDDSDSEDISRNPDSTARKRALTFSSSPPQRQHRSGWQFKRTDDSMQESLDFCTQRCLLSLKTGDWLDENCPNVDRHRKANSKRHQIHVSDFLRLLKCQLDNDLDHYCAPFGESGISGFPFKISLMPFGYTIVGKGTTDRRWPVVRQEENVYQILHSVQGSAVPVFLGTIDIDWIYFYGGVRITHFLILSWGGYPFNPRFCEEERRNEYQRTKKDIRRLGVIHGDLHESNILWNTELGRVQLIDFHKAKLSPSNKRKQDSLNLSRPRKRIFTNHESDPQPTPTLRGPAAEHIRDI</sequence>
<feature type="region of interest" description="Disordered" evidence="2">
    <location>
        <begin position="402"/>
        <end position="478"/>
    </location>
</feature>
<dbReference type="InterPro" id="IPR052396">
    <property type="entry name" value="Meiotic_Drive_Suppr_Kinase"/>
</dbReference>
<dbReference type="InterPro" id="IPR011009">
    <property type="entry name" value="Kinase-like_dom_sf"/>
</dbReference>
<dbReference type="PANTHER" id="PTHR37171">
    <property type="entry name" value="SERINE/THREONINE-PROTEIN KINASE YRZF-RELATED"/>
    <property type="match status" value="1"/>
</dbReference>
<proteinExistence type="predicted"/>
<evidence type="ECO:0000313" key="4">
    <source>
        <dbReference type="Proteomes" id="UP000283841"/>
    </source>
</evidence>
<reference evidence="3 4" key="1">
    <citation type="journal article" date="2018" name="Front. Microbiol.">
        <title>Genomic and genetic insights into a cosmopolitan fungus, Paecilomyces variotii (Eurotiales).</title>
        <authorList>
            <person name="Urquhart A.S."/>
            <person name="Mondo S.J."/>
            <person name="Makela M.R."/>
            <person name="Hane J.K."/>
            <person name="Wiebenga A."/>
            <person name="He G."/>
            <person name="Mihaltcheva S."/>
            <person name="Pangilinan J."/>
            <person name="Lipzen A."/>
            <person name="Barry K."/>
            <person name="de Vries R.P."/>
            <person name="Grigoriev I.V."/>
            <person name="Idnurm A."/>
        </authorList>
    </citation>
    <scope>NUCLEOTIDE SEQUENCE [LARGE SCALE GENOMIC DNA]</scope>
    <source>
        <strain evidence="3 4">CBS 101075</strain>
    </source>
</reference>
<gene>
    <name evidence="3" type="ORF">C8Q69DRAFT_432037</name>
</gene>
<keyword evidence="1" id="KW-0175">Coiled coil</keyword>
<keyword evidence="4" id="KW-1185">Reference proteome</keyword>